<dbReference type="KEGG" id="bpt:Bpet0381"/>
<feature type="transmembrane region" description="Helical" evidence="4">
    <location>
        <begin position="224"/>
        <end position="244"/>
    </location>
</feature>
<dbReference type="InterPro" id="IPR020846">
    <property type="entry name" value="MFS_dom"/>
</dbReference>
<dbReference type="AlphaFoldDB" id="A9HYB4"/>
<feature type="transmembrane region" description="Helical" evidence="4">
    <location>
        <begin position="113"/>
        <end position="137"/>
    </location>
</feature>
<evidence type="ECO:0000256" key="4">
    <source>
        <dbReference type="SAM" id="Phobius"/>
    </source>
</evidence>
<dbReference type="Proteomes" id="UP000001225">
    <property type="component" value="Chromosome"/>
</dbReference>
<feature type="transmembrane region" description="Helical" evidence="4">
    <location>
        <begin position="352"/>
        <end position="375"/>
    </location>
</feature>
<dbReference type="GO" id="GO:0022857">
    <property type="term" value="F:transmembrane transporter activity"/>
    <property type="evidence" value="ECO:0007669"/>
    <property type="project" value="InterPro"/>
</dbReference>
<dbReference type="Gene3D" id="1.20.1250.20">
    <property type="entry name" value="MFS general substrate transporter like domains"/>
    <property type="match status" value="1"/>
</dbReference>
<gene>
    <name evidence="6" type="ordered locus">Bpet0381</name>
</gene>
<sequence length="408" mass="42392">MSNAAASLNDPATELSRREQRGNIARLTIAQALAGANSVVVYATGAIIGDMLAPNKTLATLPISIFVVGMAACILPMGAIARRYGRRTAFLAGTVCGVLVGLLAAAAVVMGSFWLFCLATFFGGAYAAVVLSFRFAAADGVAPSLRARALSFVMGGGVVAGIVGPTLVTYTMYLWSPHLFAATFLVQALVAAISAAVLAGVRLPTLTAAQVAGGRPIGVIARQPLFITAVICGAVSYMLMNFLMTAAPLAMHLCGHSQESANLGLQWHVIAMYAPSFFTGRLITRFGAGKIVSAGLLLTGISATVGLTGIDVAHFWLTLILLGLGWNFGFVGASALVLECHRPEEKTRVQSLNDFIVFGTMAVGSFASGSLLAAYDWNTVLWVSFAPLALAVVALVVAARYRNAAASR</sequence>
<dbReference type="InterPro" id="IPR011701">
    <property type="entry name" value="MFS"/>
</dbReference>
<dbReference type="eggNOG" id="COG2814">
    <property type="taxonomic scope" value="Bacteria"/>
</dbReference>
<feature type="transmembrane region" description="Helical" evidence="4">
    <location>
        <begin position="316"/>
        <end position="340"/>
    </location>
</feature>
<evidence type="ECO:0000259" key="5">
    <source>
        <dbReference type="PROSITE" id="PS50850"/>
    </source>
</evidence>
<dbReference type="InterPro" id="IPR036259">
    <property type="entry name" value="MFS_trans_sf"/>
</dbReference>
<feature type="transmembrane region" description="Helical" evidence="4">
    <location>
        <begin position="291"/>
        <end position="310"/>
    </location>
</feature>
<keyword evidence="7" id="KW-1185">Reference proteome</keyword>
<keyword evidence="2 4" id="KW-1133">Transmembrane helix</keyword>
<organism evidence="6 7">
    <name type="scientific">Bordetella petrii (strain ATCC BAA-461 / DSM 12804 / CCUG 43448 / CIP 107267 / Se-1111R)</name>
    <dbReference type="NCBI Taxonomy" id="340100"/>
    <lineage>
        <taxon>Bacteria</taxon>
        <taxon>Pseudomonadati</taxon>
        <taxon>Pseudomonadota</taxon>
        <taxon>Betaproteobacteria</taxon>
        <taxon>Burkholderiales</taxon>
        <taxon>Alcaligenaceae</taxon>
        <taxon>Bordetella</taxon>
    </lineage>
</organism>
<protein>
    <submittedName>
        <fullName evidence="6">Membrane protein</fullName>
    </submittedName>
</protein>
<keyword evidence="3 4" id="KW-0472">Membrane</keyword>
<accession>A9HYB4</accession>
<dbReference type="EMBL" id="AM902716">
    <property type="protein sequence ID" value="CAP40713.1"/>
    <property type="molecule type" value="Genomic_DNA"/>
</dbReference>
<feature type="domain" description="Major facilitator superfamily (MFS) profile" evidence="5">
    <location>
        <begin position="188"/>
        <end position="408"/>
    </location>
</feature>
<evidence type="ECO:0000256" key="3">
    <source>
        <dbReference type="ARBA" id="ARBA00023136"/>
    </source>
</evidence>
<evidence type="ECO:0000256" key="1">
    <source>
        <dbReference type="ARBA" id="ARBA00022692"/>
    </source>
</evidence>
<feature type="transmembrane region" description="Helical" evidence="4">
    <location>
        <begin position="27"/>
        <end position="49"/>
    </location>
</feature>
<dbReference type="PROSITE" id="PS50850">
    <property type="entry name" value="MFS"/>
    <property type="match status" value="1"/>
</dbReference>
<reference evidence="6 7" key="1">
    <citation type="journal article" date="2008" name="BMC Genomics">
        <title>The missing link: Bordetella petrii is endowed with both the metabolic versatility of environmental bacteria and virulence traits of pathogenic Bordetellae.</title>
        <authorList>
            <person name="Gross R."/>
            <person name="Guzman C.A."/>
            <person name="Sebaihia M."/>
            <person name="Martins Dos Santos V.A."/>
            <person name="Pieper D.H."/>
            <person name="Koebnik R."/>
            <person name="Lechner M."/>
            <person name="Bartels D."/>
            <person name="Buhrmester J."/>
            <person name="Choudhuri J.V."/>
            <person name="Ebensen T."/>
            <person name="Gaigalat L."/>
            <person name="Herrmann S."/>
            <person name="Khachane A.N."/>
            <person name="Larisch C."/>
            <person name="Link S."/>
            <person name="Linke B."/>
            <person name="Meyer F."/>
            <person name="Mormann S."/>
            <person name="Nakunst D."/>
            <person name="Rueckert C."/>
            <person name="Schneiker-Bekel S."/>
            <person name="Schulze K."/>
            <person name="Vorhoelter F.J."/>
            <person name="Yevsa T."/>
            <person name="Engle J.T."/>
            <person name="Goldman W.E."/>
            <person name="Puehler A."/>
            <person name="Goebel U.B."/>
            <person name="Goesmann A."/>
            <person name="Bloecker H."/>
            <person name="Kaiser O."/>
            <person name="Martinez-Arias R."/>
        </authorList>
    </citation>
    <scope>NUCLEOTIDE SEQUENCE [LARGE SCALE GENOMIC DNA]</scope>
    <source>
        <strain evidence="7">ATCC BAA-461 / DSM 12804 / CCUG 43448 / CIP 107267 / Se-1111R</strain>
    </source>
</reference>
<dbReference type="Pfam" id="PF07690">
    <property type="entry name" value="MFS_1"/>
    <property type="match status" value="1"/>
</dbReference>
<feature type="transmembrane region" description="Helical" evidence="4">
    <location>
        <begin position="149"/>
        <end position="173"/>
    </location>
</feature>
<feature type="transmembrane region" description="Helical" evidence="4">
    <location>
        <begin position="381"/>
        <end position="401"/>
    </location>
</feature>
<feature type="transmembrane region" description="Helical" evidence="4">
    <location>
        <begin position="88"/>
        <end position="107"/>
    </location>
</feature>
<dbReference type="SUPFAM" id="SSF103473">
    <property type="entry name" value="MFS general substrate transporter"/>
    <property type="match status" value="1"/>
</dbReference>
<feature type="transmembrane region" description="Helical" evidence="4">
    <location>
        <begin position="179"/>
        <end position="203"/>
    </location>
</feature>
<evidence type="ECO:0000313" key="6">
    <source>
        <dbReference type="EMBL" id="CAP40713.1"/>
    </source>
</evidence>
<evidence type="ECO:0000256" key="2">
    <source>
        <dbReference type="ARBA" id="ARBA00022989"/>
    </source>
</evidence>
<feature type="transmembrane region" description="Helical" evidence="4">
    <location>
        <begin position="264"/>
        <end position="284"/>
    </location>
</feature>
<dbReference type="PANTHER" id="PTHR23534:SF1">
    <property type="entry name" value="MAJOR FACILITATOR SUPERFAMILY PROTEIN"/>
    <property type="match status" value="1"/>
</dbReference>
<evidence type="ECO:0000313" key="7">
    <source>
        <dbReference type="Proteomes" id="UP000001225"/>
    </source>
</evidence>
<dbReference type="STRING" id="94624.Bpet0381"/>
<keyword evidence="1 4" id="KW-0812">Transmembrane</keyword>
<feature type="transmembrane region" description="Helical" evidence="4">
    <location>
        <begin position="61"/>
        <end position="81"/>
    </location>
</feature>
<dbReference type="PANTHER" id="PTHR23534">
    <property type="entry name" value="MFS PERMEASE"/>
    <property type="match status" value="1"/>
</dbReference>
<name>A9HYB4_BORPD</name>
<proteinExistence type="predicted"/>